<keyword evidence="3" id="KW-0378">Hydrolase</keyword>
<evidence type="ECO:0000256" key="4">
    <source>
        <dbReference type="ARBA" id="ARBA00023180"/>
    </source>
</evidence>
<evidence type="ECO:0000313" key="6">
    <source>
        <dbReference type="EMBL" id="CAD7630971.1"/>
    </source>
</evidence>
<dbReference type="InterPro" id="IPR029058">
    <property type="entry name" value="AB_hydrolase_fold"/>
</dbReference>
<dbReference type="EMBL" id="OC863389">
    <property type="protein sequence ID" value="CAD7630971.1"/>
    <property type="molecule type" value="Genomic_DNA"/>
</dbReference>
<comment type="similarity">
    <text evidence="1">Belongs to the type-B carboxylesterase/lipase family.</text>
</comment>
<dbReference type="SUPFAM" id="SSF53474">
    <property type="entry name" value="alpha/beta-Hydrolases"/>
    <property type="match status" value="2"/>
</dbReference>
<reference evidence="6" key="1">
    <citation type="submission" date="2020-11" db="EMBL/GenBank/DDBJ databases">
        <authorList>
            <person name="Tran Van P."/>
        </authorList>
    </citation>
    <scope>NUCLEOTIDE SEQUENCE</scope>
</reference>
<dbReference type="OrthoDB" id="6512235at2759"/>
<dbReference type="GO" id="GO:0005615">
    <property type="term" value="C:extracellular space"/>
    <property type="evidence" value="ECO:0007669"/>
    <property type="project" value="TreeGrafter"/>
</dbReference>
<dbReference type="InterPro" id="IPR002018">
    <property type="entry name" value="CarbesteraseB"/>
</dbReference>
<evidence type="ECO:0000256" key="1">
    <source>
        <dbReference type="ARBA" id="ARBA00005964"/>
    </source>
</evidence>
<name>A0A7R9KXN1_9ACAR</name>
<dbReference type="Gene3D" id="3.40.50.1820">
    <property type="entry name" value="alpha/beta hydrolase"/>
    <property type="match status" value="2"/>
</dbReference>
<evidence type="ECO:0000256" key="2">
    <source>
        <dbReference type="ARBA" id="ARBA00022487"/>
    </source>
</evidence>
<feature type="domain" description="Carboxylesterase type B" evidence="5">
    <location>
        <begin position="5"/>
        <end position="51"/>
    </location>
</feature>
<dbReference type="InterPro" id="IPR050654">
    <property type="entry name" value="AChE-related_enzymes"/>
</dbReference>
<protein>
    <recommendedName>
        <fullName evidence="5">Carboxylesterase type B domain-containing protein</fullName>
    </recommendedName>
</protein>
<keyword evidence="7" id="KW-1185">Reference proteome</keyword>
<organism evidence="6">
    <name type="scientific">Medioppia subpectinata</name>
    <dbReference type="NCBI Taxonomy" id="1979941"/>
    <lineage>
        <taxon>Eukaryota</taxon>
        <taxon>Metazoa</taxon>
        <taxon>Ecdysozoa</taxon>
        <taxon>Arthropoda</taxon>
        <taxon>Chelicerata</taxon>
        <taxon>Arachnida</taxon>
        <taxon>Acari</taxon>
        <taxon>Acariformes</taxon>
        <taxon>Sarcoptiformes</taxon>
        <taxon>Oribatida</taxon>
        <taxon>Brachypylina</taxon>
        <taxon>Oppioidea</taxon>
        <taxon>Oppiidae</taxon>
        <taxon>Medioppia</taxon>
    </lineage>
</organism>
<evidence type="ECO:0000256" key="3">
    <source>
        <dbReference type="ARBA" id="ARBA00022801"/>
    </source>
</evidence>
<feature type="domain" description="Carboxylesterase type B" evidence="5">
    <location>
        <begin position="165"/>
        <end position="245"/>
    </location>
</feature>
<proteinExistence type="inferred from homology"/>
<dbReference type="GO" id="GO:0003990">
    <property type="term" value="F:acetylcholinesterase activity"/>
    <property type="evidence" value="ECO:0007669"/>
    <property type="project" value="TreeGrafter"/>
</dbReference>
<dbReference type="Pfam" id="PF00135">
    <property type="entry name" value="COesterase"/>
    <property type="match status" value="2"/>
</dbReference>
<evidence type="ECO:0000313" key="7">
    <source>
        <dbReference type="Proteomes" id="UP000759131"/>
    </source>
</evidence>
<dbReference type="GO" id="GO:0006581">
    <property type="term" value="P:acetylcholine catabolic process"/>
    <property type="evidence" value="ECO:0007669"/>
    <property type="project" value="TreeGrafter"/>
</dbReference>
<dbReference type="AlphaFoldDB" id="A0A7R9KXN1"/>
<dbReference type="PANTHER" id="PTHR43918">
    <property type="entry name" value="ACETYLCHOLINESTERASE"/>
    <property type="match status" value="1"/>
</dbReference>
<dbReference type="EMBL" id="CAJPIZ010008814">
    <property type="protein sequence ID" value="CAG2111401.1"/>
    <property type="molecule type" value="Genomic_DNA"/>
</dbReference>
<evidence type="ECO:0000259" key="5">
    <source>
        <dbReference type="Pfam" id="PF00135"/>
    </source>
</evidence>
<accession>A0A7R9KXN1</accession>
<dbReference type="GO" id="GO:0019695">
    <property type="term" value="P:choline metabolic process"/>
    <property type="evidence" value="ECO:0007669"/>
    <property type="project" value="TreeGrafter"/>
</dbReference>
<gene>
    <name evidence="6" type="ORF">OSB1V03_LOCUS11382</name>
</gene>
<dbReference type="Proteomes" id="UP000759131">
    <property type="component" value="Unassembled WGS sequence"/>
</dbReference>
<sequence>MFIDVKTSIGVVRGRTLHVLDTNVDQFVGIPYAEPPVGKHRFAKPQPIAKPFPLFIFCYPFIATKINSLTKQYLFGVPIIINAPVVELTFWPTVRLARNHILSQSPTQGNQETITHSGVIRGQLPAPGIHIKLPDQDVCIAHARATHHRSSLLHTSGHNLVNLYIIDATKAKNSCMQPNNVMPVIAGTGMSEDCLVLNIWTTNTTALKPVMFWIHGGALSVGSIFQTWFNGSALATKDVVIVSANAAHTPAVGRTLAAADARQRASRAPDGRRVAAKLGTIGDRLLPSTTLFAKTTFVVIETRLVVREKSANATRRDLSTHVTLATGTGGALRAEQTRLAAVVGRRPLPPVLVVALASGSAHAVNSCRFSHALLAIWHSLLYVFPSAEQITVSLNNHSKRETFVLELLCEFAKNDKSAPLRPMRHWPNANPMSTEVDNCVDFWNSRQMAFLFAKLSQRLHLRSILDSRDSKDPFIYSVFLCVGYKFP</sequence>
<dbReference type="GO" id="GO:0005886">
    <property type="term" value="C:plasma membrane"/>
    <property type="evidence" value="ECO:0007669"/>
    <property type="project" value="TreeGrafter"/>
</dbReference>
<dbReference type="PANTHER" id="PTHR43918:SF4">
    <property type="entry name" value="CARBOXYLIC ESTER HYDROLASE"/>
    <property type="match status" value="1"/>
</dbReference>
<keyword evidence="4" id="KW-0325">Glycoprotein</keyword>
<keyword evidence="2" id="KW-0719">Serine esterase</keyword>